<gene>
    <name evidence="8" type="ORF">C7474_0056</name>
</gene>
<proteinExistence type="predicted"/>
<dbReference type="PIRSF" id="PIRSF006603">
    <property type="entry name" value="DinF"/>
    <property type="match status" value="1"/>
</dbReference>
<accession>A0A498CA76</accession>
<dbReference type="OrthoDB" id="9806302at2"/>
<sequence length="508" mass="53000">MARTLTTGSPWRVILAFSVPLLIGNVVQQLYQFADAVVVGRHLGVDALAAVGATGSMMFLLLGFVWGMTSGFAIPTAQAFGAGDHAAVRRSVATGTIITGIVTVLLTVLAPLISEPLLRLLQTPPELLADATVFAQVSFLGSAAMLFFNYLAAIIRAIGDSRTPLIYLTISCALNVGLVLVMVGVFEWGVAGAALATVVAQAVSVVLCLDYVRRRVPVLHVRRADWCVARADVVEHLRLGLPMGFQASIIGIGTLAVQVALNTLGAEAVAAYTAASRVDGLAVALLGSLGLAASMYVAQNHGGGRPDRIRRGVVQAVWMTIAASALLGVLMIVFGAWTVQLFVGDASPEVVDLAHLMLVINGVSYSALGVLYVLRGALQGLGHAMIPTVTGVVELAMRVGAAVILAQLAGFVGVAWSNPLAWAGACVILIPAYLREHRRLAHAPVSPAVVTETTAIPVIGPVDGSMSVESVVTASVPVVAPDRSGRRRFAVRRPRETRAAVKGRAGRD</sequence>
<evidence type="ECO:0000256" key="2">
    <source>
        <dbReference type="ARBA" id="ARBA00022448"/>
    </source>
</evidence>
<name>A0A498CA76_9MICO</name>
<evidence type="ECO:0000256" key="5">
    <source>
        <dbReference type="ARBA" id="ARBA00022989"/>
    </source>
</evidence>
<keyword evidence="2" id="KW-0813">Transport</keyword>
<organism evidence="8 9">
    <name type="scientific">Microbacterium telephonicum</name>
    <dbReference type="NCBI Taxonomy" id="1714841"/>
    <lineage>
        <taxon>Bacteria</taxon>
        <taxon>Bacillati</taxon>
        <taxon>Actinomycetota</taxon>
        <taxon>Actinomycetes</taxon>
        <taxon>Micrococcales</taxon>
        <taxon>Microbacteriaceae</taxon>
        <taxon>Microbacterium</taxon>
    </lineage>
</organism>
<reference evidence="8 9" key="1">
    <citation type="journal article" date="2015" name="Stand. Genomic Sci.">
        <title>Genomic Encyclopedia of Bacterial and Archaeal Type Strains, Phase III: the genomes of soil and plant-associated and newly described type strains.</title>
        <authorList>
            <person name="Whitman W.B."/>
            <person name="Woyke T."/>
            <person name="Klenk H.P."/>
            <person name="Zhou Y."/>
            <person name="Lilburn T.G."/>
            <person name="Beck B.J."/>
            <person name="De Vos P."/>
            <person name="Vandamme P."/>
            <person name="Eisen J.A."/>
            <person name="Garrity G."/>
            <person name="Hugenholtz P."/>
            <person name="Kyrpides N.C."/>
        </authorList>
    </citation>
    <scope>NUCLEOTIDE SEQUENCE [LARGE SCALE GENOMIC DNA]</scope>
    <source>
        <strain evidence="8 9">S2T63</strain>
    </source>
</reference>
<dbReference type="EMBL" id="RCDB01000001">
    <property type="protein sequence ID" value="RLK52129.1"/>
    <property type="molecule type" value="Genomic_DNA"/>
</dbReference>
<protein>
    <submittedName>
        <fullName evidence="8">Putative MATE family efflux protein</fullName>
    </submittedName>
</protein>
<feature type="transmembrane region" description="Helical" evidence="7">
    <location>
        <begin position="415"/>
        <end position="434"/>
    </location>
</feature>
<dbReference type="InterPro" id="IPR052031">
    <property type="entry name" value="Membrane_Transporter-Flippase"/>
</dbReference>
<comment type="caution">
    <text evidence="8">The sequence shown here is derived from an EMBL/GenBank/DDBJ whole genome shotgun (WGS) entry which is preliminary data.</text>
</comment>
<feature type="transmembrane region" description="Helical" evidence="7">
    <location>
        <begin position="318"/>
        <end position="342"/>
    </location>
</feature>
<feature type="transmembrane region" description="Helical" evidence="7">
    <location>
        <begin position="281"/>
        <end position="298"/>
    </location>
</feature>
<keyword evidence="6 7" id="KW-0472">Membrane</keyword>
<keyword evidence="9" id="KW-1185">Reference proteome</keyword>
<dbReference type="InterPro" id="IPR002528">
    <property type="entry name" value="MATE_fam"/>
</dbReference>
<feature type="transmembrane region" description="Helical" evidence="7">
    <location>
        <begin position="192"/>
        <end position="212"/>
    </location>
</feature>
<feature type="transmembrane region" description="Helical" evidence="7">
    <location>
        <begin position="12"/>
        <end position="31"/>
    </location>
</feature>
<comment type="subcellular location">
    <subcellularLocation>
        <location evidence="1">Cell membrane</location>
        <topology evidence="1">Multi-pass membrane protein</topology>
    </subcellularLocation>
</comment>
<dbReference type="NCBIfam" id="TIGR00797">
    <property type="entry name" value="matE"/>
    <property type="match status" value="1"/>
</dbReference>
<evidence type="ECO:0000256" key="1">
    <source>
        <dbReference type="ARBA" id="ARBA00004651"/>
    </source>
</evidence>
<dbReference type="PANTHER" id="PTHR43549">
    <property type="entry name" value="MULTIDRUG RESISTANCE PROTEIN YPNP-RELATED"/>
    <property type="match status" value="1"/>
</dbReference>
<feature type="transmembrane region" description="Helical" evidence="7">
    <location>
        <begin position="165"/>
        <end position="186"/>
    </location>
</feature>
<evidence type="ECO:0000313" key="8">
    <source>
        <dbReference type="EMBL" id="RLK52129.1"/>
    </source>
</evidence>
<evidence type="ECO:0000256" key="3">
    <source>
        <dbReference type="ARBA" id="ARBA00022475"/>
    </source>
</evidence>
<keyword evidence="3" id="KW-1003">Cell membrane</keyword>
<dbReference type="CDD" id="cd13138">
    <property type="entry name" value="MATE_yoeA_like"/>
    <property type="match status" value="1"/>
</dbReference>
<dbReference type="GO" id="GO:0005886">
    <property type="term" value="C:plasma membrane"/>
    <property type="evidence" value="ECO:0007669"/>
    <property type="project" value="UniProtKB-SubCell"/>
</dbReference>
<dbReference type="PANTHER" id="PTHR43549:SF3">
    <property type="entry name" value="MULTIDRUG RESISTANCE PROTEIN YPNP-RELATED"/>
    <property type="match status" value="1"/>
</dbReference>
<feature type="transmembrane region" description="Helical" evidence="7">
    <location>
        <begin position="51"/>
        <end position="80"/>
    </location>
</feature>
<dbReference type="Proteomes" id="UP000273158">
    <property type="component" value="Unassembled WGS sequence"/>
</dbReference>
<dbReference type="GO" id="GO:0042910">
    <property type="term" value="F:xenobiotic transmembrane transporter activity"/>
    <property type="evidence" value="ECO:0007669"/>
    <property type="project" value="InterPro"/>
</dbReference>
<dbReference type="Pfam" id="PF01554">
    <property type="entry name" value="MatE"/>
    <property type="match status" value="2"/>
</dbReference>
<dbReference type="AlphaFoldDB" id="A0A498CA76"/>
<feature type="transmembrane region" description="Helical" evidence="7">
    <location>
        <begin position="92"/>
        <end position="113"/>
    </location>
</feature>
<feature type="transmembrane region" description="Helical" evidence="7">
    <location>
        <begin position="386"/>
        <end position="409"/>
    </location>
</feature>
<keyword evidence="4 7" id="KW-0812">Transmembrane</keyword>
<feature type="transmembrane region" description="Helical" evidence="7">
    <location>
        <begin position="354"/>
        <end position="374"/>
    </location>
</feature>
<evidence type="ECO:0000256" key="6">
    <source>
        <dbReference type="ARBA" id="ARBA00023136"/>
    </source>
</evidence>
<dbReference type="GO" id="GO:0015297">
    <property type="term" value="F:antiporter activity"/>
    <property type="evidence" value="ECO:0007669"/>
    <property type="project" value="InterPro"/>
</dbReference>
<keyword evidence="5 7" id="KW-1133">Transmembrane helix</keyword>
<feature type="transmembrane region" description="Helical" evidence="7">
    <location>
        <begin position="239"/>
        <end position="261"/>
    </location>
</feature>
<dbReference type="RefSeq" id="WP_121056596.1">
    <property type="nucleotide sequence ID" value="NZ_RCDB01000001.1"/>
</dbReference>
<dbReference type="InterPro" id="IPR048279">
    <property type="entry name" value="MdtK-like"/>
</dbReference>
<evidence type="ECO:0000256" key="4">
    <source>
        <dbReference type="ARBA" id="ARBA00022692"/>
    </source>
</evidence>
<evidence type="ECO:0000256" key="7">
    <source>
        <dbReference type="SAM" id="Phobius"/>
    </source>
</evidence>
<evidence type="ECO:0000313" key="9">
    <source>
        <dbReference type="Proteomes" id="UP000273158"/>
    </source>
</evidence>
<feature type="transmembrane region" description="Helical" evidence="7">
    <location>
        <begin position="133"/>
        <end position="153"/>
    </location>
</feature>